<dbReference type="SUPFAM" id="SSF47413">
    <property type="entry name" value="lambda repressor-like DNA-binding domains"/>
    <property type="match status" value="1"/>
</dbReference>
<keyword evidence="3" id="KW-1185">Reference proteome</keyword>
<dbReference type="CDD" id="cd00093">
    <property type="entry name" value="HTH_XRE"/>
    <property type="match status" value="1"/>
</dbReference>
<dbReference type="Proteomes" id="UP000317365">
    <property type="component" value="Chromosome"/>
</dbReference>
<accession>A0A515ETL2</accession>
<dbReference type="PROSITE" id="PS50943">
    <property type="entry name" value="HTH_CROC1"/>
    <property type="match status" value="1"/>
</dbReference>
<dbReference type="InterPro" id="IPR010982">
    <property type="entry name" value="Lambda_DNA-bd_dom_sf"/>
</dbReference>
<protein>
    <submittedName>
        <fullName evidence="2">XRE family transcriptional regulator</fullName>
    </submittedName>
</protein>
<dbReference type="KEGG" id="rhg:EXZ61_17990"/>
<gene>
    <name evidence="2" type="ORF">EXZ61_17990</name>
</gene>
<proteinExistence type="predicted"/>
<dbReference type="InterPro" id="IPR001387">
    <property type="entry name" value="Cro/C1-type_HTH"/>
</dbReference>
<dbReference type="GO" id="GO:0003677">
    <property type="term" value="F:DNA binding"/>
    <property type="evidence" value="ECO:0007669"/>
    <property type="project" value="InterPro"/>
</dbReference>
<organism evidence="2 3">
    <name type="scientific">Rhodoferax aquaticus</name>
    <dbReference type="NCBI Taxonomy" id="2527691"/>
    <lineage>
        <taxon>Bacteria</taxon>
        <taxon>Pseudomonadati</taxon>
        <taxon>Pseudomonadota</taxon>
        <taxon>Betaproteobacteria</taxon>
        <taxon>Burkholderiales</taxon>
        <taxon>Comamonadaceae</taxon>
        <taxon>Rhodoferax</taxon>
    </lineage>
</organism>
<name>A0A515ETL2_9BURK</name>
<dbReference type="Gene3D" id="1.10.260.40">
    <property type="entry name" value="lambda repressor-like DNA-binding domains"/>
    <property type="match status" value="1"/>
</dbReference>
<evidence type="ECO:0000313" key="3">
    <source>
        <dbReference type="Proteomes" id="UP000317365"/>
    </source>
</evidence>
<dbReference type="RefSeq" id="WP_142813065.1">
    <property type="nucleotide sequence ID" value="NZ_CP036282.1"/>
</dbReference>
<evidence type="ECO:0000313" key="2">
    <source>
        <dbReference type="EMBL" id="QDL55913.1"/>
    </source>
</evidence>
<dbReference type="AlphaFoldDB" id="A0A515ETL2"/>
<reference evidence="3" key="1">
    <citation type="submission" date="2019-02" db="EMBL/GenBank/DDBJ databases">
        <title>Complete genome sequence of Rhodoferax sp. Gr-4.</title>
        <authorList>
            <person name="Jin L."/>
        </authorList>
    </citation>
    <scope>NUCLEOTIDE SEQUENCE [LARGE SCALE GENOMIC DNA]</scope>
    <source>
        <strain evidence="3">Gr-4</strain>
    </source>
</reference>
<evidence type="ECO:0000259" key="1">
    <source>
        <dbReference type="PROSITE" id="PS50943"/>
    </source>
</evidence>
<dbReference type="EMBL" id="CP036282">
    <property type="protein sequence ID" value="QDL55913.1"/>
    <property type="molecule type" value="Genomic_DNA"/>
</dbReference>
<reference evidence="3" key="2">
    <citation type="journal article" date="2020" name="Int. J. Syst. Evol. Microbiol.">
        <title>Genomic insights into a novel species Rhodoferax aquaticus sp. nov., isolated from freshwater.</title>
        <authorList>
            <person name="Li T."/>
            <person name="Zhuo Y."/>
            <person name="Jin C.Z."/>
            <person name="Wu X."/>
            <person name="Ko S.R."/>
            <person name="Jin F.J."/>
            <person name="Ahn C.Y."/>
            <person name="Oh H.M."/>
            <person name="Lee H.G."/>
            <person name="Jin L."/>
        </authorList>
    </citation>
    <scope>NUCLEOTIDE SEQUENCE [LARGE SCALE GENOMIC DNA]</scope>
    <source>
        <strain evidence="3">Gr-4</strain>
    </source>
</reference>
<sequence length="143" mass="15656">MSISFSERLRALRQEKMQSQEGMGALGGVSKRGQQNYEAGERLPDISYLQNLAGNFKQLKSPIDLTYLVTGETSEATELSEDERTLIEAYRKAPKASQEFIRQAVVMAGAAQPPAAAAPDIDLVADYKPNRTKPATKPRAKKG</sequence>
<feature type="domain" description="HTH cro/C1-type" evidence="1">
    <location>
        <begin position="9"/>
        <end position="68"/>
    </location>
</feature>